<dbReference type="Proteomes" id="UP000176952">
    <property type="component" value="Unassembled WGS sequence"/>
</dbReference>
<proteinExistence type="predicted"/>
<dbReference type="AlphaFoldDB" id="A0A1G2AZW4"/>
<evidence type="ECO:0008006" key="4">
    <source>
        <dbReference type="Google" id="ProtNLM"/>
    </source>
</evidence>
<feature type="transmembrane region" description="Helical" evidence="1">
    <location>
        <begin position="193"/>
        <end position="213"/>
    </location>
</feature>
<accession>A0A1G2AZW4</accession>
<evidence type="ECO:0000313" key="3">
    <source>
        <dbReference type="Proteomes" id="UP000176952"/>
    </source>
</evidence>
<dbReference type="InterPro" id="IPR025333">
    <property type="entry name" value="DUF4239"/>
</dbReference>
<keyword evidence="1" id="KW-0472">Membrane</keyword>
<feature type="transmembrane region" description="Helical" evidence="1">
    <location>
        <begin position="33"/>
        <end position="53"/>
    </location>
</feature>
<evidence type="ECO:0000313" key="2">
    <source>
        <dbReference type="EMBL" id="OGY82491.1"/>
    </source>
</evidence>
<dbReference type="EMBL" id="MHKD01000028">
    <property type="protein sequence ID" value="OGY82491.1"/>
    <property type="molecule type" value="Genomic_DNA"/>
</dbReference>
<organism evidence="2 3">
    <name type="scientific">Candidatus Kerfeldbacteria bacterium RIFCSPHIGHO2_12_FULL_48_17</name>
    <dbReference type="NCBI Taxonomy" id="1798542"/>
    <lineage>
        <taxon>Bacteria</taxon>
        <taxon>Candidatus Kerfeldiibacteriota</taxon>
    </lineage>
</organism>
<comment type="caution">
    <text evidence="2">The sequence shown here is derived from an EMBL/GenBank/DDBJ whole genome shotgun (WGS) entry which is preliminary data.</text>
</comment>
<keyword evidence="1" id="KW-1133">Transmembrane helix</keyword>
<sequence>MTRLRKIILWVLIPIILLLTALIAPLYKTDFDIPTIAMTVSLVFTILVGFFIATATTNYLNFNSYLADESAYLITIHNLGKLIQPSAEKKLGHAIDQYIIASLDFPLISYIKNTDKEFDEIIKIIDDLNPQDKKIKRTAALNYIQEIKNNLFQTRQSILLTAPRTTSKIHWVVLIMLTLLLGYLLLALRTGEIFSQIVIGIVLGALYLILTLLNEVDNDHFLEESVALEDVQNIFRVIGKLKYYPPHAFEKGYIKEPLENYRTAVYKNYPYSTEKKMVVVKK</sequence>
<protein>
    <recommendedName>
        <fullName evidence="4">DUF4239 domain-containing protein</fullName>
    </recommendedName>
</protein>
<keyword evidence="1" id="KW-0812">Transmembrane</keyword>
<reference evidence="2 3" key="1">
    <citation type="journal article" date="2016" name="Nat. Commun.">
        <title>Thousands of microbial genomes shed light on interconnected biogeochemical processes in an aquifer system.</title>
        <authorList>
            <person name="Anantharaman K."/>
            <person name="Brown C.T."/>
            <person name="Hug L.A."/>
            <person name="Sharon I."/>
            <person name="Castelle C.J."/>
            <person name="Probst A.J."/>
            <person name="Thomas B.C."/>
            <person name="Singh A."/>
            <person name="Wilkins M.J."/>
            <person name="Karaoz U."/>
            <person name="Brodie E.L."/>
            <person name="Williams K.H."/>
            <person name="Hubbard S.S."/>
            <person name="Banfield J.F."/>
        </authorList>
    </citation>
    <scope>NUCLEOTIDE SEQUENCE [LARGE SCALE GENOMIC DNA]</scope>
</reference>
<evidence type="ECO:0000256" key="1">
    <source>
        <dbReference type="SAM" id="Phobius"/>
    </source>
</evidence>
<dbReference type="Pfam" id="PF14023">
    <property type="entry name" value="Bestrophin-like"/>
    <property type="match status" value="1"/>
</dbReference>
<feature type="transmembrane region" description="Helical" evidence="1">
    <location>
        <begin position="169"/>
        <end position="187"/>
    </location>
</feature>
<gene>
    <name evidence="2" type="ORF">A3F54_05880</name>
</gene>
<feature type="transmembrane region" description="Helical" evidence="1">
    <location>
        <begin position="7"/>
        <end position="27"/>
    </location>
</feature>
<name>A0A1G2AZW4_9BACT</name>
<dbReference type="STRING" id="1798542.A3F54_05880"/>